<feature type="transmembrane region" description="Helical" evidence="1">
    <location>
        <begin position="209"/>
        <end position="231"/>
    </location>
</feature>
<dbReference type="PANTHER" id="PTHR36927:SF4">
    <property type="entry name" value="BLR5718 PROTEIN"/>
    <property type="match status" value="1"/>
</dbReference>
<evidence type="ECO:0000313" key="3">
    <source>
        <dbReference type="EMBL" id="QKX59480.1"/>
    </source>
</evidence>
<keyword evidence="1" id="KW-1133">Transmembrane helix</keyword>
<dbReference type="EMBL" id="CP055900">
    <property type="protein sequence ID" value="QKX59480.1"/>
    <property type="molecule type" value="Genomic_DNA"/>
</dbReference>
<reference evidence="4" key="1">
    <citation type="submission" date="2020-06" db="EMBL/GenBank/DDBJ databases">
        <title>A chromosome-scale genome assembly of Talaromyces rugulosus W13939.</title>
        <authorList>
            <person name="Wang B."/>
            <person name="Guo L."/>
            <person name="Ye K."/>
            <person name="Wang L."/>
        </authorList>
    </citation>
    <scope>NUCLEOTIDE SEQUENCE [LARGE SCALE GENOMIC DNA]</scope>
    <source>
        <strain evidence="4">W13939</strain>
    </source>
</reference>
<feature type="transmembrane region" description="Helical" evidence="1">
    <location>
        <begin position="12"/>
        <end position="35"/>
    </location>
</feature>
<dbReference type="Pfam" id="PF01757">
    <property type="entry name" value="Acyl_transf_3"/>
    <property type="match status" value="1"/>
</dbReference>
<name>A0A7H8QZF9_TALRU</name>
<keyword evidence="1" id="KW-0472">Membrane</keyword>
<dbReference type="RefSeq" id="XP_035345658.1">
    <property type="nucleotide sequence ID" value="XM_035489765.1"/>
</dbReference>
<feature type="transmembrane region" description="Helical" evidence="1">
    <location>
        <begin position="146"/>
        <end position="163"/>
    </location>
</feature>
<evidence type="ECO:0000256" key="1">
    <source>
        <dbReference type="SAM" id="Phobius"/>
    </source>
</evidence>
<dbReference type="Proteomes" id="UP000509510">
    <property type="component" value="Chromosome III"/>
</dbReference>
<feature type="transmembrane region" description="Helical" evidence="1">
    <location>
        <begin position="407"/>
        <end position="433"/>
    </location>
</feature>
<keyword evidence="4" id="KW-1185">Reference proteome</keyword>
<feature type="transmembrane region" description="Helical" evidence="1">
    <location>
        <begin position="183"/>
        <end position="203"/>
    </location>
</feature>
<dbReference type="InterPro" id="IPR002656">
    <property type="entry name" value="Acyl_transf_3_dom"/>
</dbReference>
<dbReference type="PANTHER" id="PTHR36927">
    <property type="entry name" value="BLR4337 PROTEIN"/>
    <property type="match status" value="1"/>
</dbReference>
<gene>
    <name evidence="3" type="ORF">TRUGW13939_06614</name>
</gene>
<dbReference type="GeneID" id="55994109"/>
<feature type="transmembrane region" description="Helical" evidence="1">
    <location>
        <begin position="47"/>
        <end position="71"/>
    </location>
</feature>
<evidence type="ECO:0000313" key="4">
    <source>
        <dbReference type="Proteomes" id="UP000509510"/>
    </source>
</evidence>
<keyword evidence="1" id="KW-0812">Transmembrane</keyword>
<dbReference type="GO" id="GO:0016747">
    <property type="term" value="F:acyltransferase activity, transferring groups other than amino-acyl groups"/>
    <property type="evidence" value="ECO:0007669"/>
    <property type="project" value="InterPro"/>
</dbReference>
<sequence>MSKRRHDLDNLRTFLTALVIYHHTAITYGGLGSWFKSRNFGGHTSMALALFNATNQTFFMGLFFWLSGYLSGNRLSKSPTWDSRYSFLSGKWFHLGLPAVIYTVFVQPLSQLLVLFDSSGFRLRSETILSTFVSYWKQLRGVRGPLWYPATLLGFDMISTFCIPRTISPRAVRRLKRFVSNRLAVSSLWISSTALTFGIRTVYPVGATVPVFAVQPAFLPQYILSYALGIISSLTDTPRLVTPFSSEKSEETADTVDTADTPSSHPIIPYTHSALSFPLITAPIMINRYSPAVGGNPSAAQNLSPRLDLLNLIGGGLTLPSFLYTAWSELSFAAIGPSLLQYFSRAHNHPAKRGSLFHPRYSYAAFLVHTPVAVLSGLVADRILDGVILRAAAGGQQQLANNKLWRILAPVLMTAVVGTGNVLGSFALGRFIVDYVPGVGKVI</sequence>
<proteinExistence type="predicted"/>
<evidence type="ECO:0000259" key="2">
    <source>
        <dbReference type="Pfam" id="PF01757"/>
    </source>
</evidence>
<organism evidence="3 4">
    <name type="scientific">Talaromyces rugulosus</name>
    <name type="common">Penicillium rugulosum</name>
    <dbReference type="NCBI Taxonomy" id="121627"/>
    <lineage>
        <taxon>Eukaryota</taxon>
        <taxon>Fungi</taxon>
        <taxon>Dikarya</taxon>
        <taxon>Ascomycota</taxon>
        <taxon>Pezizomycotina</taxon>
        <taxon>Eurotiomycetes</taxon>
        <taxon>Eurotiomycetidae</taxon>
        <taxon>Eurotiales</taxon>
        <taxon>Trichocomaceae</taxon>
        <taxon>Talaromyces</taxon>
        <taxon>Talaromyces sect. Islandici</taxon>
    </lineage>
</organism>
<feature type="transmembrane region" description="Helical" evidence="1">
    <location>
        <begin position="92"/>
        <end position="116"/>
    </location>
</feature>
<protein>
    <recommendedName>
        <fullName evidence="2">Acyltransferase 3 domain-containing protein</fullName>
    </recommendedName>
</protein>
<dbReference type="AlphaFoldDB" id="A0A7H8QZF9"/>
<dbReference type="OrthoDB" id="4141464at2759"/>
<dbReference type="InterPro" id="IPR050623">
    <property type="entry name" value="Glucan_succinyl_AcylTrfase"/>
</dbReference>
<accession>A0A7H8QZF9</accession>
<dbReference type="KEGG" id="trg:TRUGW13939_06614"/>
<feature type="domain" description="Acyltransferase 3" evidence="2">
    <location>
        <begin position="6"/>
        <end position="230"/>
    </location>
</feature>